<dbReference type="Proteomes" id="UP000594621">
    <property type="component" value="Chromosome"/>
</dbReference>
<protein>
    <submittedName>
        <fullName evidence="1">DUF2971 domain-containing protein</fullName>
    </submittedName>
</protein>
<gene>
    <name evidence="1" type="ORF">IC761_28130</name>
</gene>
<dbReference type="EMBL" id="CP061379">
    <property type="protein sequence ID" value="QPF90335.1"/>
    <property type="molecule type" value="Genomic_DNA"/>
</dbReference>
<proteinExistence type="predicted"/>
<keyword evidence="2" id="KW-1185">Reference proteome</keyword>
<evidence type="ECO:0000313" key="2">
    <source>
        <dbReference type="Proteomes" id="UP000594621"/>
    </source>
</evidence>
<organism evidence="1 2">
    <name type="scientific">Bradyrhizobium commune</name>
    <dbReference type="NCBI Taxonomy" id="83627"/>
    <lineage>
        <taxon>Bacteria</taxon>
        <taxon>Pseudomonadati</taxon>
        <taxon>Pseudomonadota</taxon>
        <taxon>Alphaproteobacteria</taxon>
        <taxon>Hyphomicrobiales</taxon>
        <taxon>Nitrobacteraceae</taxon>
        <taxon>Bradyrhizobium</taxon>
    </lineage>
</organism>
<dbReference type="AlphaFoldDB" id="A0A7S9D349"/>
<dbReference type="Pfam" id="PF11185">
    <property type="entry name" value="DUF2971"/>
    <property type="match status" value="1"/>
</dbReference>
<name>A0A7S9D349_9BRAD</name>
<dbReference type="InterPro" id="IPR021352">
    <property type="entry name" value="DUF2971"/>
</dbReference>
<reference evidence="1 2" key="1">
    <citation type="submission" date="2020-09" db="EMBL/GenBank/DDBJ databases">
        <title>Complete genomes of bradyrhizobia occurring on native shrubby legumes in Australia.</title>
        <authorList>
            <person name="Lafay B."/>
        </authorList>
    </citation>
    <scope>NUCLEOTIDE SEQUENCE [LARGE SCALE GENOMIC DNA]</scope>
    <source>
        <strain evidence="1 2">BDV5040</strain>
    </source>
</reference>
<accession>A0A7S9D349</accession>
<sequence length="325" mass="37908">MTDLYDTRYAHLPRKVRTAVDGFVKWSQKQLLEEQNETTPVDALYHYTGDVPFHSILKKQQIWCFRHLHQRDETEFEYSLQIAREVMRSVGWSKDPFKRSMCCGLDDVLEVNSLVDTFEFYLFSLSKHRDDRQQWLEYGNAGRGFAIGFAPPLFQPDKDTVSEKASDNLHVGRVIYGEPATRVRHRRGIEKVAEVVSRYGRANIKMPRDKEILLQFIQAMQTEFIASQLVWNCLTAKDIKYANEREVRYVIMNLPGKFDDIRRELKLGDRTKHYVEADLPLKKRGNIKEILIGPLAPKDAEAKARLFLKKQGYPAIRIVRSKVTL</sequence>
<evidence type="ECO:0000313" key="1">
    <source>
        <dbReference type="EMBL" id="QPF90335.1"/>
    </source>
</evidence>
<dbReference type="RefSeq" id="WP_195799926.1">
    <property type="nucleotide sequence ID" value="NZ_CP061379.1"/>
</dbReference>
<dbReference type="KEGG" id="bcou:IC761_28130"/>